<evidence type="ECO:0000313" key="21">
    <source>
        <dbReference type="Proteomes" id="UP000623467"/>
    </source>
</evidence>
<comment type="subcellular location">
    <subcellularLocation>
        <location evidence="1">Membrane</location>
        <topology evidence="1">Multi-pass membrane protein</topology>
    </subcellularLocation>
    <subcellularLocation>
        <location evidence="2">Plastid</location>
        <location evidence="2">Chloroplast</location>
    </subcellularLocation>
</comment>
<evidence type="ECO:0000256" key="17">
    <source>
        <dbReference type="ARBA" id="ARBA00048889"/>
    </source>
</evidence>
<comment type="pathway">
    <text evidence="15">Cofactor biosynthesis; tocopherol biosynthesis.</text>
</comment>
<dbReference type="InterPro" id="IPR039606">
    <property type="entry name" value="Phytol/farnesol_kinase"/>
</dbReference>
<sequence>MHRLLRSEALSRLPISIRRFAIPAANGSPDDLAHLLDLVVDDEHRYTQCLPVLYANLDPDRIPDEEHLNANAVKCANFVLDSLADLEYAPKSTWPELWPRVWAWIAFFEAYSECLAEPLTRPHVRFDLLRFVRTFDDDDTTKEDINRTAGWRTLVMQAWLMILESEDSLEHYVFPDLCRAVGDMEITTEEEFEEVLDGAQGPNNLGCVVVQTIERLLVTNRPYISDSGLSFLTLILLFLENLGQHKTISPALMHNGGASVFTAAAGICHEVDHEYDRSAVQQKAVLLCLNALSSMLSCHSAMRDALASGLLHSILYCATFSPDKRLPSEMRGLEQILTRTLPGSTVFQTVLAELDTQLQGVRNTLESPSFQRCWMYKDWLKFMAFADDRIAFMKHVQSKDFVSSKACDNMECGVIRPKAEFKRCSHCQQVYYCCSDCQKLDWRAGGHRETCRSIPIFASKNKNLGMRNLHFMRQLLHRDLTEHRYSENSPLVASIRLRVLRNLAQTSESDPFVTVMDYGFPDGPILYMEAISWMEDFWSMSYPVYWEEHIARMTRSHGRMELHVMIIPEGFMFPGRWGPRTRHLMFPQRSQRPTLHESVRHLLKSGGSNVQKADIQQLLTVHDSIVRIH</sequence>
<keyword evidence="4" id="KW-0150">Chloroplast</keyword>
<keyword evidence="8" id="KW-0479">Metal-binding</keyword>
<keyword evidence="5" id="KW-0934">Plastid</keyword>
<accession>A0A8H7DHD2</accession>
<evidence type="ECO:0000256" key="10">
    <source>
        <dbReference type="ARBA" id="ARBA00022777"/>
    </source>
</evidence>
<feature type="domain" description="MYND-type" evidence="19">
    <location>
        <begin position="409"/>
        <end position="451"/>
    </location>
</feature>
<dbReference type="Pfam" id="PF01753">
    <property type="entry name" value="zf-MYND"/>
    <property type="match status" value="1"/>
</dbReference>
<evidence type="ECO:0000256" key="9">
    <source>
        <dbReference type="ARBA" id="ARBA00022771"/>
    </source>
</evidence>
<protein>
    <recommendedName>
        <fullName evidence="16">phytol kinase</fullName>
        <ecNumber evidence="16">2.7.1.182</ecNumber>
    </recommendedName>
</protein>
<keyword evidence="9 18" id="KW-0863">Zinc-finger</keyword>
<evidence type="ECO:0000313" key="20">
    <source>
        <dbReference type="EMBL" id="KAF7371456.1"/>
    </source>
</evidence>
<evidence type="ECO:0000256" key="2">
    <source>
        <dbReference type="ARBA" id="ARBA00004229"/>
    </source>
</evidence>
<evidence type="ECO:0000256" key="6">
    <source>
        <dbReference type="ARBA" id="ARBA00022679"/>
    </source>
</evidence>
<evidence type="ECO:0000256" key="4">
    <source>
        <dbReference type="ARBA" id="ARBA00022528"/>
    </source>
</evidence>
<gene>
    <name evidence="20" type="ORF">MSAN_00782600</name>
</gene>
<comment type="similarity">
    <text evidence="3">Belongs to the polyprenol kinase family.</text>
</comment>
<dbReference type="OrthoDB" id="2882625at2759"/>
<keyword evidence="14" id="KW-0472">Membrane</keyword>
<evidence type="ECO:0000259" key="19">
    <source>
        <dbReference type="PROSITE" id="PS50865"/>
    </source>
</evidence>
<evidence type="ECO:0000256" key="5">
    <source>
        <dbReference type="ARBA" id="ARBA00022640"/>
    </source>
</evidence>
<keyword evidence="6" id="KW-0808">Transferase</keyword>
<evidence type="ECO:0000256" key="18">
    <source>
        <dbReference type="PROSITE-ProRule" id="PRU00134"/>
    </source>
</evidence>
<evidence type="ECO:0000256" key="8">
    <source>
        <dbReference type="ARBA" id="ARBA00022723"/>
    </source>
</evidence>
<keyword evidence="12" id="KW-0809">Transit peptide</keyword>
<dbReference type="Gene3D" id="6.10.140.2220">
    <property type="match status" value="1"/>
</dbReference>
<evidence type="ECO:0000256" key="16">
    <source>
        <dbReference type="ARBA" id="ARBA00039024"/>
    </source>
</evidence>
<comment type="caution">
    <text evidence="20">The sequence shown here is derived from an EMBL/GenBank/DDBJ whole genome shotgun (WGS) entry which is preliminary data.</text>
</comment>
<evidence type="ECO:0000256" key="1">
    <source>
        <dbReference type="ARBA" id="ARBA00004141"/>
    </source>
</evidence>
<organism evidence="20 21">
    <name type="scientific">Mycena sanguinolenta</name>
    <dbReference type="NCBI Taxonomy" id="230812"/>
    <lineage>
        <taxon>Eukaryota</taxon>
        <taxon>Fungi</taxon>
        <taxon>Dikarya</taxon>
        <taxon>Basidiomycota</taxon>
        <taxon>Agaricomycotina</taxon>
        <taxon>Agaricomycetes</taxon>
        <taxon>Agaricomycetidae</taxon>
        <taxon>Agaricales</taxon>
        <taxon>Marasmiineae</taxon>
        <taxon>Mycenaceae</taxon>
        <taxon>Mycena</taxon>
    </lineage>
</organism>
<evidence type="ECO:0000256" key="12">
    <source>
        <dbReference type="ARBA" id="ARBA00022946"/>
    </source>
</evidence>
<dbReference type="PANTHER" id="PTHR32523">
    <property type="entry name" value="PHYTOL KINASE 1, CHLOROPLASTIC"/>
    <property type="match status" value="1"/>
</dbReference>
<dbReference type="GO" id="GO:0016020">
    <property type="term" value="C:membrane"/>
    <property type="evidence" value="ECO:0007669"/>
    <property type="project" value="UniProtKB-SubCell"/>
</dbReference>
<keyword evidence="13" id="KW-1133">Transmembrane helix</keyword>
<dbReference type="InterPro" id="IPR002893">
    <property type="entry name" value="Znf_MYND"/>
</dbReference>
<keyword evidence="7" id="KW-0812">Transmembrane</keyword>
<evidence type="ECO:0000256" key="11">
    <source>
        <dbReference type="ARBA" id="ARBA00022833"/>
    </source>
</evidence>
<dbReference type="SUPFAM" id="SSF144232">
    <property type="entry name" value="HIT/MYND zinc finger-like"/>
    <property type="match status" value="1"/>
</dbReference>
<dbReference type="EMBL" id="JACAZH010000004">
    <property type="protein sequence ID" value="KAF7371456.1"/>
    <property type="molecule type" value="Genomic_DNA"/>
</dbReference>
<evidence type="ECO:0000256" key="15">
    <source>
        <dbReference type="ARBA" id="ARBA00024015"/>
    </source>
</evidence>
<evidence type="ECO:0000256" key="13">
    <source>
        <dbReference type="ARBA" id="ARBA00022989"/>
    </source>
</evidence>
<evidence type="ECO:0000256" key="7">
    <source>
        <dbReference type="ARBA" id="ARBA00022692"/>
    </source>
</evidence>
<proteinExistence type="inferred from homology"/>
<dbReference type="Proteomes" id="UP000623467">
    <property type="component" value="Unassembled WGS sequence"/>
</dbReference>
<dbReference type="Gene3D" id="1.10.220.160">
    <property type="match status" value="1"/>
</dbReference>
<evidence type="ECO:0000256" key="14">
    <source>
        <dbReference type="ARBA" id="ARBA00023136"/>
    </source>
</evidence>
<dbReference type="EC" id="2.7.1.182" evidence="16"/>
<reference evidence="20" key="1">
    <citation type="submission" date="2020-05" db="EMBL/GenBank/DDBJ databases">
        <title>Mycena genomes resolve the evolution of fungal bioluminescence.</title>
        <authorList>
            <person name="Tsai I.J."/>
        </authorList>
    </citation>
    <scope>NUCLEOTIDE SEQUENCE</scope>
    <source>
        <strain evidence="20">160909Yilan</strain>
    </source>
</reference>
<name>A0A8H7DHD2_9AGAR</name>
<keyword evidence="10" id="KW-0418">Kinase</keyword>
<dbReference type="PANTHER" id="PTHR32523:SF8">
    <property type="entry name" value="DOLICHOL KINASE"/>
    <property type="match status" value="1"/>
</dbReference>
<dbReference type="AlphaFoldDB" id="A0A8H7DHD2"/>
<keyword evidence="11" id="KW-0862">Zinc</keyword>
<comment type="catalytic activity">
    <reaction evidence="17">
        <text>phytol + CTP = phytyl phosphate + CDP + H(+)</text>
        <dbReference type="Rhea" id="RHEA:38055"/>
        <dbReference type="ChEBI" id="CHEBI:15378"/>
        <dbReference type="ChEBI" id="CHEBI:17327"/>
        <dbReference type="ChEBI" id="CHEBI:37563"/>
        <dbReference type="ChEBI" id="CHEBI:58069"/>
        <dbReference type="ChEBI" id="CHEBI:75483"/>
        <dbReference type="EC" id="2.7.1.182"/>
    </reaction>
</comment>
<dbReference type="GO" id="GO:0008270">
    <property type="term" value="F:zinc ion binding"/>
    <property type="evidence" value="ECO:0007669"/>
    <property type="project" value="UniProtKB-KW"/>
</dbReference>
<evidence type="ECO:0000256" key="3">
    <source>
        <dbReference type="ARBA" id="ARBA00010794"/>
    </source>
</evidence>
<dbReference type="PROSITE" id="PS50865">
    <property type="entry name" value="ZF_MYND_2"/>
    <property type="match status" value="1"/>
</dbReference>
<dbReference type="GO" id="GO:0010276">
    <property type="term" value="F:phytol kinase activity"/>
    <property type="evidence" value="ECO:0007669"/>
    <property type="project" value="UniProtKB-EC"/>
</dbReference>
<keyword evidence="21" id="KW-1185">Reference proteome</keyword>